<protein>
    <submittedName>
        <fullName evidence="1">Uncharacterized protein</fullName>
    </submittedName>
</protein>
<sequence length="156" mass="17984">DLPIPHVLKRFRVRASPSFSSSSPENRLLYEVLLNFSTFGSGNFSPNQHLVQGFFHYRLDTEIEDNSNVVRRYLLPRARDDFVSGGTEDEALEPNLTFLYDGDTVSHSKFWTFALRLLQRLDNTLRVSSTNAFSNLKFNLKNWASSSTLRSKLFMK</sequence>
<evidence type="ECO:0000313" key="2">
    <source>
        <dbReference type="Proteomes" id="UP000479000"/>
    </source>
</evidence>
<dbReference type="EMBL" id="CADCXU010014127">
    <property type="protein sequence ID" value="CAB0003883.1"/>
    <property type="molecule type" value="Genomic_DNA"/>
</dbReference>
<dbReference type="AlphaFoldDB" id="A0A6H5GKI4"/>
<evidence type="ECO:0000313" key="1">
    <source>
        <dbReference type="EMBL" id="CAB0003883.1"/>
    </source>
</evidence>
<keyword evidence="2" id="KW-1185">Reference proteome</keyword>
<name>A0A6H5GKI4_9HEMI</name>
<accession>A0A6H5GKI4</accession>
<proteinExistence type="predicted"/>
<gene>
    <name evidence="1" type="ORF">NTEN_LOCUS9360</name>
</gene>
<reference evidence="1 2" key="1">
    <citation type="submission" date="2020-02" db="EMBL/GenBank/DDBJ databases">
        <authorList>
            <person name="Ferguson B K."/>
        </authorList>
    </citation>
    <scope>NUCLEOTIDE SEQUENCE [LARGE SCALE GENOMIC DNA]</scope>
</reference>
<organism evidence="1 2">
    <name type="scientific">Nesidiocoris tenuis</name>
    <dbReference type="NCBI Taxonomy" id="355587"/>
    <lineage>
        <taxon>Eukaryota</taxon>
        <taxon>Metazoa</taxon>
        <taxon>Ecdysozoa</taxon>
        <taxon>Arthropoda</taxon>
        <taxon>Hexapoda</taxon>
        <taxon>Insecta</taxon>
        <taxon>Pterygota</taxon>
        <taxon>Neoptera</taxon>
        <taxon>Paraneoptera</taxon>
        <taxon>Hemiptera</taxon>
        <taxon>Heteroptera</taxon>
        <taxon>Panheteroptera</taxon>
        <taxon>Cimicomorpha</taxon>
        <taxon>Miridae</taxon>
        <taxon>Dicyphina</taxon>
        <taxon>Nesidiocoris</taxon>
    </lineage>
</organism>
<dbReference type="Proteomes" id="UP000479000">
    <property type="component" value="Unassembled WGS sequence"/>
</dbReference>
<feature type="non-terminal residue" evidence="1">
    <location>
        <position position="1"/>
    </location>
</feature>